<dbReference type="InterPro" id="IPR011869">
    <property type="entry name" value="TrmA_MeTrfase"/>
</dbReference>
<accession>A0ABY1RWG1</accession>
<dbReference type="CDD" id="cd02440">
    <property type="entry name" value="AdoMet_MTases"/>
    <property type="match status" value="1"/>
</dbReference>
<dbReference type="Gene3D" id="2.40.50.1070">
    <property type="match status" value="1"/>
</dbReference>
<keyword evidence="9" id="KW-1185">Reference proteome</keyword>
<keyword evidence="1 5" id="KW-0489">Methyltransferase</keyword>
<dbReference type="PROSITE" id="PS01231">
    <property type="entry name" value="TRMA_2"/>
    <property type="match status" value="1"/>
</dbReference>
<evidence type="ECO:0000256" key="3">
    <source>
        <dbReference type="ARBA" id="ARBA00022691"/>
    </source>
</evidence>
<dbReference type="PROSITE" id="PS01230">
    <property type="entry name" value="TRMA_1"/>
    <property type="match status" value="1"/>
</dbReference>
<dbReference type="InterPro" id="IPR029063">
    <property type="entry name" value="SAM-dependent_MTases_sf"/>
</dbReference>
<sequence length="361" mass="42129">MALPRVEPEQYDALLAVKKARIEAQFAEFDLPEIEVFTSQPEHYRLRAEFRTWHEGDDLYYVMFDGDKRTPVRLDSCPMVSERIHDMMFKLLDVIRPDPVLRFKLFQVDFLSTLSGELLVSLLYHRQLDDEWIERVKPLREQFNIDIIGRARKQKILLDRDFVVEELNINGRPYRYQQTENGFTQPNGHVCEKMIEWAIDSTAHAGGDLVEFYCGNGNFTLPLAQNFRRVVATEISKVSVRSAEWNIQENGIDNIDVLRMPSEDLSLILKGEKTSRKVQGLALEECDFTTVLVDPPRCGLDEHTVEQICEYPHILYISCNPETLHDNLKQISKTHKVERFAIFDQFPYTDHLECGVYLTRR</sequence>
<feature type="active site" evidence="7">
    <location>
        <position position="319"/>
    </location>
</feature>
<dbReference type="NCBIfam" id="TIGR02143">
    <property type="entry name" value="trmA_only"/>
    <property type="match status" value="1"/>
</dbReference>
<evidence type="ECO:0000313" key="8">
    <source>
        <dbReference type="EMBL" id="SMR69613.1"/>
    </source>
</evidence>
<dbReference type="PROSITE" id="PS51687">
    <property type="entry name" value="SAM_MT_RNA_M5U"/>
    <property type="match status" value="1"/>
</dbReference>
<dbReference type="RefSeq" id="WP_239041936.1">
    <property type="nucleotide sequence ID" value="NZ_BAAAEY010000002.1"/>
</dbReference>
<dbReference type="SUPFAM" id="SSF53335">
    <property type="entry name" value="S-adenosyl-L-methionine-dependent methyltransferases"/>
    <property type="match status" value="1"/>
</dbReference>
<comment type="function">
    <text evidence="5">Dual-specificity methyltransferase that catalyzes the formation of 5-methyluridine at position 54 (m5U54) in all tRNAs, and that of position 341 (m5U341) in tmRNA (transfer-mRNA).</text>
</comment>
<keyword evidence="3 5" id="KW-0949">S-adenosyl-L-methionine</keyword>
<dbReference type="EC" id="2.1.1.35" evidence="5"/>
<feature type="binding site" evidence="5 6">
    <location>
        <position position="185"/>
    </location>
    <ligand>
        <name>S-adenosyl-L-methionine</name>
        <dbReference type="ChEBI" id="CHEBI:59789"/>
    </ligand>
</feature>
<feature type="binding site" evidence="5 6">
    <location>
        <position position="294"/>
    </location>
    <ligand>
        <name>S-adenosyl-L-methionine</name>
        <dbReference type="ChEBI" id="CHEBI:59789"/>
    </ligand>
</feature>
<reference evidence="8 9" key="1">
    <citation type="submission" date="2017-05" db="EMBL/GenBank/DDBJ databases">
        <authorList>
            <person name="Varghese N."/>
            <person name="Submissions S."/>
        </authorList>
    </citation>
    <scope>NUCLEOTIDE SEQUENCE [LARGE SCALE GENOMIC DNA]</scope>
    <source>
        <strain evidence="8 9">CGMCC 1.7287</strain>
    </source>
</reference>
<dbReference type="Pfam" id="PF05958">
    <property type="entry name" value="tRNA_U5-meth_tr"/>
    <property type="match status" value="1"/>
</dbReference>
<evidence type="ECO:0000256" key="7">
    <source>
        <dbReference type="PROSITE-ProRule" id="PRU10015"/>
    </source>
</evidence>
<organism evidence="8 9">
    <name type="scientific">Marinobacterium sediminicola</name>
    <dbReference type="NCBI Taxonomy" id="518898"/>
    <lineage>
        <taxon>Bacteria</taxon>
        <taxon>Pseudomonadati</taxon>
        <taxon>Pseudomonadota</taxon>
        <taxon>Gammaproteobacteria</taxon>
        <taxon>Oceanospirillales</taxon>
        <taxon>Oceanospirillaceae</taxon>
        <taxon>Marinobacterium</taxon>
    </lineage>
</organism>
<comment type="caution">
    <text evidence="8">The sequence shown here is derived from an EMBL/GenBank/DDBJ whole genome shotgun (WGS) entry which is preliminary data.</text>
</comment>
<comment type="similarity">
    <text evidence="5">Belongs to the class I-like SAM-binding methyltransferase superfamily. RNA M5U methyltransferase family. TrmA subfamily.</text>
</comment>
<keyword evidence="4 5" id="KW-0819">tRNA processing</keyword>
<feature type="active site" description="Nucleophile" evidence="5 6">
    <location>
        <position position="319"/>
    </location>
</feature>
<dbReference type="HAMAP" id="MF_01011">
    <property type="entry name" value="RNA_methyltr_TrmA"/>
    <property type="match status" value="1"/>
</dbReference>
<dbReference type="EMBL" id="FXWV01000001">
    <property type="protein sequence ID" value="SMR69613.1"/>
    <property type="molecule type" value="Genomic_DNA"/>
</dbReference>
<keyword evidence="2 5" id="KW-0808">Transferase</keyword>
<dbReference type="Gene3D" id="3.40.50.150">
    <property type="entry name" value="Vaccinia Virus protein VP39"/>
    <property type="match status" value="1"/>
</dbReference>
<gene>
    <name evidence="5" type="primary">trmA</name>
    <name evidence="8" type="ORF">SAMN04487964_101305</name>
</gene>
<evidence type="ECO:0000256" key="2">
    <source>
        <dbReference type="ARBA" id="ARBA00022679"/>
    </source>
</evidence>
<name>A0ABY1RWG1_9GAMM</name>
<dbReference type="InterPro" id="IPR030391">
    <property type="entry name" value="MeTrfase_TrmA_CS"/>
</dbReference>
<evidence type="ECO:0000256" key="4">
    <source>
        <dbReference type="ARBA" id="ARBA00022694"/>
    </source>
</evidence>
<evidence type="ECO:0000256" key="6">
    <source>
        <dbReference type="PROSITE-ProRule" id="PRU01024"/>
    </source>
</evidence>
<proteinExistence type="inferred from homology"/>
<dbReference type="Proteomes" id="UP001159257">
    <property type="component" value="Unassembled WGS sequence"/>
</dbReference>
<evidence type="ECO:0000313" key="9">
    <source>
        <dbReference type="Proteomes" id="UP001159257"/>
    </source>
</evidence>
<evidence type="ECO:0000256" key="1">
    <source>
        <dbReference type="ARBA" id="ARBA00022603"/>
    </source>
</evidence>
<comment type="catalytic activity">
    <reaction evidence="5">
        <text>uridine(341) in tmRNA + S-adenosyl-L-methionine = 5-methyluridine(341) in tmRNA + S-adenosyl-L-homocysteine + H(+)</text>
        <dbReference type="Rhea" id="RHEA:43612"/>
        <dbReference type="Rhea" id="RHEA-COMP:10630"/>
        <dbReference type="Rhea" id="RHEA-COMP:10631"/>
        <dbReference type="ChEBI" id="CHEBI:15378"/>
        <dbReference type="ChEBI" id="CHEBI:57856"/>
        <dbReference type="ChEBI" id="CHEBI:59789"/>
        <dbReference type="ChEBI" id="CHEBI:65315"/>
        <dbReference type="ChEBI" id="CHEBI:74447"/>
    </reaction>
</comment>
<dbReference type="InterPro" id="IPR010280">
    <property type="entry name" value="U5_MeTrfase_fam"/>
</dbReference>
<dbReference type="PANTHER" id="PTHR47790:SF2">
    <property type="entry name" value="TRNA_TMRNA (URACIL-C(5))-METHYLTRANSFERASE"/>
    <property type="match status" value="1"/>
</dbReference>
<feature type="binding site" evidence="5">
    <location>
        <position position="218"/>
    </location>
    <ligand>
        <name>S-adenosyl-L-methionine</name>
        <dbReference type="ChEBI" id="CHEBI:59789"/>
    </ligand>
</feature>
<evidence type="ECO:0000256" key="5">
    <source>
        <dbReference type="HAMAP-Rule" id="MF_01011"/>
    </source>
</evidence>
<feature type="binding site" evidence="5 6">
    <location>
        <position position="234"/>
    </location>
    <ligand>
        <name>S-adenosyl-L-methionine</name>
        <dbReference type="ChEBI" id="CHEBI:59789"/>
    </ligand>
</feature>
<feature type="active site" description="Proton acceptor" evidence="5">
    <location>
        <position position="353"/>
    </location>
</feature>
<protein>
    <recommendedName>
        <fullName evidence="5">tRNA/tmRNA (uracil-C(5))-methyltransferase</fullName>
        <ecNumber evidence="5">2.1.1.35</ecNumber>
    </recommendedName>
    <alternativeName>
        <fullName evidence="5">tRNA (uracil(54)-C(5))-methyltransferase</fullName>
    </alternativeName>
    <alternativeName>
        <fullName evidence="5">tRNA(m5U54)-methyltransferase</fullName>
        <shortName evidence="5">RUMT</shortName>
    </alternativeName>
    <alternativeName>
        <fullName evidence="5">tmRNA (uracil(341)-C(5))-methyltransferase</fullName>
    </alternativeName>
</protein>
<dbReference type="InterPro" id="IPR030390">
    <property type="entry name" value="MeTrfase_TrmA_AS"/>
</dbReference>
<dbReference type="PANTHER" id="PTHR47790">
    <property type="entry name" value="TRNA/TMRNA (URACIL-C(5))-METHYLTRANSFERASE"/>
    <property type="match status" value="1"/>
</dbReference>
<feature type="binding site" evidence="5 6">
    <location>
        <position position="213"/>
    </location>
    <ligand>
        <name>S-adenosyl-L-methionine</name>
        <dbReference type="ChEBI" id="CHEBI:59789"/>
    </ligand>
</feature>
<comment type="catalytic activity">
    <reaction evidence="5">
        <text>uridine(54) in tRNA + S-adenosyl-L-methionine = 5-methyluridine(54) in tRNA + S-adenosyl-L-homocysteine + H(+)</text>
        <dbReference type="Rhea" id="RHEA:42712"/>
        <dbReference type="Rhea" id="RHEA-COMP:10167"/>
        <dbReference type="Rhea" id="RHEA-COMP:10193"/>
        <dbReference type="ChEBI" id="CHEBI:15378"/>
        <dbReference type="ChEBI" id="CHEBI:57856"/>
        <dbReference type="ChEBI" id="CHEBI:59789"/>
        <dbReference type="ChEBI" id="CHEBI:65315"/>
        <dbReference type="ChEBI" id="CHEBI:74447"/>
        <dbReference type="EC" id="2.1.1.35"/>
    </reaction>
</comment>